<keyword evidence="3" id="KW-1185">Reference proteome</keyword>
<evidence type="ECO:0000313" key="3">
    <source>
        <dbReference type="Proteomes" id="UP001159042"/>
    </source>
</evidence>
<accession>A0AAV8V5U6</accession>
<proteinExistence type="predicted"/>
<comment type="caution">
    <text evidence="2">The sequence shown here is derived from an EMBL/GenBank/DDBJ whole genome shotgun (WGS) entry which is preliminary data.</text>
</comment>
<protein>
    <submittedName>
        <fullName evidence="2">Uncharacterized protein</fullName>
    </submittedName>
</protein>
<dbReference type="EMBL" id="JANEYG010000513">
    <property type="protein sequence ID" value="KAJ8909528.1"/>
    <property type="molecule type" value="Genomic_DNA"/>
</dbReference>
<name>A0AAV8V5U6_9CUCU</name>
<evidence type="ECO:0000313" key="2">
    <source>
        <dbReference type="EMBL" id="KAJ8909528.1"/>
    </source>
</evidence>
<feature type="compositionally biased region" description="Basic and acidic residues" evidence="1">
    <location>
        <begin position="30"/>
        <end position="47"/>
    </location>
</feature>
<reference evidence="2 3" key="1">
    <citation type="journal article" date="2023" name="Insect Mol. Biol.">
        <title>Genome sequencing provides insights into the evolution of gene families encoding plant cell wall-degrading enzymes in longhorned beetles.</title>
        <authorList>
            <person name="Shin N.R."/>
            <person name="Okamura Y."/>
            <person name="Kirsch R."/>
            <person name="Pauchet Y."/>
        </authorList>
    </citation>
    <scope>NUCLEOTIDE SEQUENCE [LARGE SCALE GENOMIC DNA]</scope>
    <source>
        <strain evidence="2">EAD_L_NR</strain>
    </source>
</reference>
<gene>
    <name evidence="2" type="ORF">NQ315_013582</name>
</gene>
<evidence type="ECO:0000256" key="1">
    <source>
        <dbReference type="SAM" id="MobiDB-lite"/>
    </source>
</evidence>
<dbReference type="AlphaFoldDB" id="A0AAV8V5U6"/>
<organism evidence="2 3">
    <name type="scientific">Exocentrus adspersus</name>
    <dbReference type="NCBI Taxonomy" id="1586481"/>
    <lineage>
        <taxon>Eukaryota</taxon>
        <taxon>Metazoa</taxon>
        <taxon>Ecdysozoa</taxon>
        <taxon>Arthropoda</taxon>
        <taxon>Hexapoda</taxon>
        <taxon>Insecta</taxon>
        <taxon>Pterygota</taxon>
        <taxon>Neoptera</taxon>
        <taxon>Endopterygota</taxon>
        <taxon>Coleoptera</taxon>
        <taxon>Polyphaga</taxon>
        <taxon>Cucujiformia</taxon>
        <taxon>Chrysomeloidea</taxon>
        <taxon>Cerambycidae</taxon>
        <taxon>Lamiinae</taxon>
        <taxon>Acanthocinini</taxon>
        <taxon>Exocentrus</taxon>
    </lineage>
</organism>
<feature type="region of interest" description="Disordered" evidence="1">
    <location>
        <begin position="1"/>
        <end position="72"/>
    </location>
</feature>
<sequence length="281" mass="31803">MLKKAGSRVDPPSQQQSSYAEDDSDMYMEPLDHEPQESNVEEQKEQQESENSFYPSFSQPLGHSRPFFEFQEGAYSQRAQPPFQQVFDSPVRFSGYKDGYHSAPSNAAPETHSLLGSGNFGVIKGGTFYHENDGEQGEQTSFSEFSDFFHNGHGRPSFYGGGRPNPKPYKHEQFANFKDFADINTPSDRQYSQYVVVYVNKNGTEQPDPVNKPILKPKNIIESLAMLDLESSTTTEPVPEKKLSKSKRKLALLPSEKKHKIRLLEKEKLTKDLNEPLLALS</sequence>
<dbReference type="Proteomes" id="UP001159042">
    <property type="component" value="Unassembled WGS sequence"/>
</dbReference>